<evidence type="ECO:0000256" key="1">
    <source>
        <dbReference type="ARBA" id="ARBA00001974"/>
    </source>
</evidence>
<gene>
    <name evidence="6" type="ORF">DFJ66_8130</name>
</gene>
<evidence type="ECO:0000256" key="3">
    <source>
        <dbReference type="ARBA" id="ARBA00022827"/>
    </source>
</evidence>
<name>A0A495XJZ7_9PSEU</name>
<dbReference type="Gene3D" id="3.40.30.120">
    <property type="match status" value="1"/>
</dbReference>
<dbReference type="NCBIfam" id="NF004832">
    <property type="entry name" value="PRK06184.1"/>
    <property type="match status" value="1"/>
</dbReference>
<dbReference type="Pfam" id="PF21274">
    <property type="entry name" value="Rng_hyd_C"/>
    <property type="match status" value="1"/>
</dbReference>
<dbReference type="Proteomes" id="UP000272729">
    <property type="component" value="Unassembled WGS sequence"/>
</dbReference>
<dbReference type="PRINTS" id="PR00420">
    <property type="entry name" value="RNGMNOXGNASE"/>
</dbReference>
<proteinExistence type="predicted"/>
<feature type="compositionally biased region" description="Polar residues" evidence="4">
    <location>
        <begin position="374"/>
        <end position="383"/>
    </location>
</feature>
<evidence type="ECO:0000259" key="5">
    <source>
        <dbReference type="Pfam" id="PF01494"/>
    </source>
</evidence>
<reference evidence="6 7" key="1">
    <citation type="submission" date="2018-10" db="EMBL/GenBank/DDBJ databases">
        <title>Sequencing the genomes of 1000 actinobacteria strains.</title>
        <authorList>
            <person name="Klenk H.-P."/>
        </authorList>
    </citation>
    <scope>NUCLEOTIDE SEQUENCE [LARGE SCALE GENOMIC DNA]</scope>
    <source>
        <strain evidence="6 7">DSM 43911</strain>
    </source>
</reference>
<protein>
    <submittedName>
        <fullName evidence="6">2-polyprenyl-6-methoxyphenol hydroxylase-like FAD-dependent oxidoreductase</fullName>
    </submittedName>
</protein>
<dbReference type="InterPro" id="IPR036188">
    <property type="entry name" value="FAD/NAD-bd_sf"/>
</dbReference>
<dbReference type="Gene3D" id="3.50.50.60">
    <property type="entry name" value="FAD/NAD(P)-binding domain"/>
    <property type="match status" value="1"/>
</dbReference>
<comment type="caution">
    <text evidence="6">The sequence shown here is derived from an EMBL/GenBank/DDBJ whole genome shotgun (WGS) entry which is preliminary data.</text>
</comment>
<dbReference type="InterPro" id="IPR050641">
    <property type="entry name" value="RIFMO-like"/>
</dbReference>
<dbReference type="AlphaFoldDB" id="A0A495XJZ7"/>
<accession>A0A495XJZ7</accession>
<evidence type="ECO:0000313" key="7">
    <source>
        <dbReference type="Proteomes" id="UP000272729"/>
    </source>
</evidence>
<dbReference type="SUPFAM" id="SSF51905">
    <property type="entry name" value="FAD/NAD(P)-binding domain"/>
    <property type="match status" value="1"/>
</dbReference>
<sequence length="503" mass="54387">MTDVLIVGAGPTGLTLACDLARRGVPFRLIDAAEGGFPGSRAKGVQPRTLEVFDDLGLLDDIVAHSRTYPLLGLHVGPVTLPWRMMGRHKVTEDVPHPETRLIPQYDTDACLRRRLEELGGRVEYGTRLTSLVDRGDGVVATVTGPDGERTIRSRFVVGADGGASTVRVQADIPFVGRTDESDKMIVADVLVDGLSRNRWHIWPRNGGRFLALCPLPGDKFQLMLRLKPGETPDRDPAAIRRLVHDASGRAGLEVREVFWSSVFRPNVRLVERYRAGNALLAGDAAHVHTPAGAQGLNTGVQDAYNLGWKLAQVLAGAPQALLDSYEAERRPVAARVLGLSSELYRKLGERPLAAATRGDEERQLKLNYRDSPLTQHSVTDTPVQAGDRAPNAKYRDSEGRAGTLFDRFRGPHFTLLDIGDTTTDALPWPATGAELHVVKIPTGAAPSLTAIYGLTGPTRILVRPDGYIAHIATTDWTAALARSARTLAPPLVSSGGGAGQRR</sequence>
<dbReference type="PANTHER" id="PTHR43004:SF19">
    <property type="entry name" value="BINDING MONOOXYGENASE, PUTATIVE (JCVI)-RELATED"/>
    <property type="match status" value="1"/>
</dbReference>
<keyword evidence="3" id="KW-0274">FAD</keyword>
<dbReference type="InterPro" id="IPR002938">
    <property type="entry name" value="FAD-bd"/>
</dbReference>
<keyword evidence="2" id="KW-0285">Flavoprotein</keyword>
<evidence type="ECO:0000256" key="4">
    <source>
        <dbReference type="SAM" id="MobiDB-lite"/>
    </source>
</evidence>
<dbReference type="RefSeq" id="WP_121229787.1">
    <property type="nucleotide sequence ID" value="NZ_JBIUBA010000006.1"/>
</dbReference>
<dbReference type="GO" id="GO:0016709">
    <property type="term" value="F:oxidoreductase activity, acting on paired donors, with incorporation or reduction of molecular oxygen, NAD(P)H as one donor, and incorporation of one atom of oxygen"/>
    <property type="evidence" value="ECO:0007669"/>
    <property type="project" value="UniProtKB-ARBA"/>
</dbReference>
<feature type="region of interest" description="Disordered" evidence="4">
    <location>
        <begin position="374"/>
        <end position="397"/>
    </location>
</feature>
<dbReference type="Gene3D" id="3.30.70.2450">
    <property type="match status" value="1"/>
</dbReference>
<organism evidence="6 7">
    <name type="scientific">Saccharothrix variisporea</name>
    <dbReference type="NCBI Taxonomy" id="543527"/>
    <lineage>
        <taxon>Bacteria</taxon>
        <taxon>Bacillati</taxon>
        <taxon>Actinomycetota</taxon>
        <taxon>Actinomycetes</taxon>
        <taxon>Pseudonocardiales</taxon>
        <taxon>Pseudonocardiaceae</taxon>
        <taxon>Saccharothrix</taxon>
    </lineage>
</organism>
<dbReference type="GO" id="GO:0071949">
    <property type="term" value="F:FAD binding"/>
    <property type="evidence" value="ECO:0007669"/>
    <property type="project" value="InterPro"/>
</dbReference>
<keyword evidence="7" id="KW-1185">Reference proteome</keyword>
<dbReference type="OrthoDB" id="3647401at2"/>
<dbReference type="EMBL" id="RBXR01000001">
    <property type="protein sequence ID" value="RKT74760.1"/>
    <property type="molecule type" value="Genomic_DNA"/>
</dbReference>
<dbReference type="PANTHER" id="PTHR43004">
    <property type="entry name" value="TRK SYSTEM POTASSIUM UPTAKE PROTEIN"/>
    <property type="match status" value="1"/>
</dbReference>
<feature type="domain" description="FAD-binding" evidence="5">
    <location>
        <begin position="2"/>
        <end position="338"/>
    </location>
</feature>
<dbReference type="Pfam" id="PF01494">
    <property type="entry name" value="FAD_binding_3"/>
    <property type="match status" value="1"/>
</dbReference>
<evidence type="ECO:0000256" key="2">
    <source>
        <dbReference type="ARBA" id="ARBA00022630"/>
    </source>
</evidence>
<evidence type="ECO:0000313" key="6">
    <source>
        <dbReference type="EMBL" id="RKT74760.1"/>
    </source>
</evidence>
<comment type="cofactor">
    <cofactor evidence="1">
        <name>FAD</name>
        <dbReference type="ChEBI" id="CHEBI:57692"/>
    </cofactor>
</comment>